<gene>
    <name evidence="1" type="ORF">B0A81_17710</name>
</gene>
<comment type="caution">
    <text evidence="1">The sequence shown here is derived from an EMBL/GenBank/DDBJ whole genome shotgun (WGS) entry which is preliminary data.</text>
</comment>
<reference evidence="1 2" key="1">
    <citation type="submission" date="2016-11" db="EMBL/GenBank/DDBJ databases">
        <title>Whole genomes of Flavobacteriaceae.</title>
        <authorList>
            <person name="Stine C."/>
            <person name="Li C."/>
            <person name="Tadesse D."/>
        </authorList>
    </citation>
    <scope>NUCLEOTIDE SEQUENCE [LARGE SCALE GENOMIC DNA]</scope>
    <source>
        <strain evidence="1 2">CCUG 60112</strain>
    </source>
</reference>
<accession>A0ABX4CQ73</accession>
<dbReference type="EMBL" id="MUHD01000034">
    <property type="protein sequence ID" value="OXB03836.1"/>
    <property type="molecule type" value="Genomic_DNA"/>
</dbReference>
<name>A0ABX4CQ73_9FLAO</name>
<sequence>MIITNTTEGVTEVNFTYDGKKLVKEVASGTGYLNYTKNYYYTGNLITKYEKIYGKDNSTVTDLIYENNKLKTLFEKKINLKAGTFFLTKKTYIHNLDGTVSFVIASIDKDTNEETSVTNGKLIYVNDAIVKDERFDDPTGIKFTAIEYDTKNNPFKNVIGANLLLAYSDFNWLPHNKTKSTVKSIYNFSSSYSATYNYDKNDFPVVGIYVDETGNAYGKTEYFY</sequence>
<protein>
    <recommendedName>
        <fullName evidence="3">RHS repeat-associated core domain-containing protein</fullName>
    </recommendedName>
</protein>
<dbReference type="Proteomes" id="UP000198381">
    <property type="component" value="Unassembled WGS sequence"/>
</dbReference>
<keyword evidence="2" id="KW-1185">Reference proteome</keyword>
<evidence type="ECO:0000313" key="1">
    <source>
        <dbReference type="EMBL" id="OXB03836.1"/>
    </source>
</evidence>
<evidence type="ECO:0000313" key="2">
    <source>
        <dbReference type="Proteomes" id="UP000198381"/>
    </source>
</evidence>
<organism evidence="1 2">
    <name type="scientific">Flavobacterium plurextorum</name>
    <dbReference type="NCBI Taxonomy" id="1114867"/>
    <lineage>
        <taxon>Bacteria</taxon>
        <taxon>Pseudomonadati</taxon>
        <taxon>Bacteroidota</taxon>
        <taxon>Flavobacteriia</taxon>
        <taxon>Flavobacteriales</taxon>
        <taxon>Flavobacteriaceae</taxon>
        <taxon>Flavobacterium</taxon>
    </lineage>
</organism>
<proteinExistence type="predicted"/>
<evidence type="ECO:0008006" key="3">
    <source>
        <dbReference type="Google" id="ProtNLM"/>
    </source>
</evidence>